<dbReference type="Pfam" id="PF01569">
    <property type="entry name" value="PAP2"/>
    <property type="match status" value="1"/>
</dbReference>
<accession>A0A1B6D5H9</accession>
<evidence type="ECO:0000313" key="3">
    <source>
        <dbReference type="EMBL" id="JAS20825.1"/>
    </source>
</evidence>
<gene>
    <name evidence="3" type="ORF">g.108</name>
</gene>
<sequence length="214" mass="24626">MSSATKRQVPLALQKILKVDVYVTDLICNVAEKCVPLRSLRVHYKLLEVSCHGLLWLAGWLFLIWVLWRPSLFQMQVNFYLGLLIDIVAVAIIKALTRRRRPAANRDDMFMTIGPDKYSFPSGHVSRACYIAFFFIYLYPVHIIFIMPLLAWSASVTMSRILMRRHHLLDVLGGIVLGVFEVFVIFLFWIDQDTSLYLVSSISDEKISGGDYHV</sequence>
<dbReference type="InterPro" id="IPR000326">
    <property type="entry name" value="PAP2/HPO"/>
</dbReference>
<keyword evidence="1" id="KW-0472">Membrane</keyword>
<reference evidence="3" key="1">
    <citation type="submission" date="2015-12" db="EMBL/GenBank/DDBJ databases">
        <title>De novo transcriptome assembly of four potential Pierce s Disease insect vectors from Arizona vineyards.</title>
        <authorList>
            <person name="Tassone E.E."/>
        </authorList>
    </citation>
    <scope>NUCLEOTIDE SEQUENCE</scope>
</reference>
<evidence type="ECO:0000256" key="1">
    <source>
        <dbReference type="SAM" id="Phobius"/>
    </source>
</evidence>
<dbReference type="EMBL" id="GEDC01016473">
    <property type="protein sequence ID" value="JAS20825.1"/>
    <property type="molecule type" value="Transcribed_RNA"/>
</dbReference>
<name>A0A1B6D5H9_9HEMI</name>
<feature type="transmembrane region" description="Helical" evidence="1">
    <location>
        <begin position="46"/>
        <end position="67"/>
    </location>
</feature>
<keyword evidence="1" id="KW-1133">Transmembrane helix</keyword>
<dbReference type="Gene3D" id="1.20.144.10">
    <property type="entry name" value="Phosphatidic acid phosphatase type 2/haloperoxidase"/>
    <property type="match status" value="1"/>
</dbReference>
<dbReference type="PANTHER" id="PTHR14969">
    <property type="entry name" value="SPHINGOSINE-1-PHOSPHATE PHOSPHOHYDROLASE"/>
    <property type="match status" value="1"/>
</dbReference>
<dbReference type="CDD" id="cd03391">
    <property type="entry name" value="PAP2_containing_2_like"/>
    <property type="match status" value="1"/>
</dbReference>
<evidence type="ECO:0000259" key="2">
    <source>
        <dbReference type="SMART" id="SM00014"/>
    </source>
</evidence>
<dbReference type="InterPro" id="IPR036938">
    <property type="entry name" value="PAP2/HPO_sf"/>
</dbReference>
<organism evidence="3">
    <name type="scientific">Clastoptera arizonana</name>
    <name type="common">Arizona spittle bug</name>
    <dbReference type="NCBI Taxonomy" id="38151"/>
    <lineage>
        <taxon>Eukaryota</taxon>
        <taxon>Metazoa</taxon>
        <taxon>Ecdysozoa</taxon>
        <taxon>Arthropoda</taxon>
        <taxon>Hexapoda</taxon>
        <taxon>Insecta</taxon>
        <taxon>Pterygota</taxon>
        <taxon>Neoptera</taxon>
        <taxon>Paraneoptera</taxon>
        <taxon>Hemiptera</taxon>
        <taxon>Auchenorrhyncha</taxon>
        <taxon>Cercopoidea</taxon>
        <taxon>Clastopteridae</taxon>
        <taxon>Clastoptera</taxon>
    </lineage>
</organism>
<feature type="transmembrane region" description="Helical" evidence="1">
    <location>
        <begin position="79"/>
        <end position="97"/>
    </location>
</feature>
<feature type="domain" description="Phosphatidic acid phosphatase type 2/haloperoxidase" evidence="2">
    <location>
        <begin position="74"/>
        <end position="186"/>
    </location>
</feature>
<dbReference type="SMART" id="SM00014">
    <property type="entry name" value="acidPPc"/>
    <property type="match status" value="1"/>
</dbReference>
<dbReference type="SUPFAM" id="SSF48317">
    <property type="entry name" value="Acid phosphatase/Vanadium-dependent haloperoxidase"/>
    <property type="match status" value="1"/>
</dbReference>
<dbReference type="GO" id="GO:0042392">
    <property type="term" value="F:sphingosine-1-phosphate phosphatase activity"/>
    <property type="evidence" value="ECO:0007669"/>
    <property type="project" value="TreeGrafter"/>
</dbReference>
<keyword evidence="1" id="KW-0812">Transmembrane</keyword>
<feature type="transmembrane region" description="Helical" evidence="1">
    <location>
        <begin position="169"/>
        <end position="190"/>
    </location>
</feature>
<dbReference type="AlphaFoldDB" id="A0A1B6D5H9"/>
<protein>
    <recommendedName>
        <fullName evidence="2">Phosphatidic acid phosphatase type 2/haloperoxidase domain-containing protein</fullName>
    </recommendedName>
</protein>
<proteinExistence type="predicted"/>
<dbReference type="PANTHER" id="PTHR14969:SF13">
    <property type="entry name" value="AT30094P"/>
    <property type="match status" value="1"/>
</dbReference>